<dbReference type="EMBL" id="HBUF01256337">
    <property type="protein sequence ID" value="CAG6681626.1"/>
    <property type="molecule type" value="Transcribed_RNA"/>
</dbReference>
<dbReference type="Gene3D" id="3.40.980.10">
    <property type="entry name" value="MoaB/Mog-like domain"/>
    <property type="match status" value="1"/>
</dbReference>
<evidence type="ECO:0000313" key="15">
    <source>
        <dbReference type="EMBL" id="CAG6681642.1"/>
    </source>
</evidence>
<organism evidence="15">
    <name type="scientific">Cacopsylla melanoneura</name>
    <dbReference type="NCBI Taxonomy" id="428564"/>
    <lineage>
        <taxon>Eukaryota</taxon>
        <taxon>Metazoa</taxon>
        <taxon>Ecdysozoa</taxon>
        <taxon>Arthropoda</taxon>
        <taxon>Hexapoda</taxon>
        <taxon>Insecta</taxon>
        <taxon>Pterygota</taxon>
        <taxon>Neoptera</taxon>
        <taxon>Paraneoptera</taxon>
        <taxon>Hemiptera</taxon>
        <taxon>Sternorrhyncha</taxon>
        <taxon>Psylloidea</taxon>
        <taxon>Psyllidae</taxon>
        <taxon>Psyllinae</taxon>
        <taxon>Cacopsylla</taxon>
    </lineage>
</organism>
<dbReference type="SUPFAM" id="SSF53218">
    <property type="entry name" value="Molybdenum cofactor biosynthesis proteins"/>
    <property type="match status" value="1"/>
</dbReference>
<evidence type="ECO:0000256" key="4">
    <source>
        <dbReference type="ARBA" id="ARBA00022630"/>
    </source>
</evidence>
<reference evidence="15" key="1">
    <citation type="submission" date="2021-05" db="EMBL/GenBank/DDBJ databases">
        <authorList>
            <person name="Alioto T."/>
            <person name="Alioto T."/>
            <person name="Gomez Garrido J."/>
        </authorList>
    </citation>
    <scope>NUCLEOTIDE SEQUENCE</scope>
</reference>
<evidence type="ECO:0000256" key="5">
    <source>
        <dbReference type="ARBA" id="ARBA00022643"/>
    </source>
</evidence>
<dbReference type="PANTHER" id="PTHR23293">
    <property type="entry name" value="FAD SYNTHETASE-RELATED FMN ADENYLYLTRANSFERASE"/>
    <property type="match status" value="1"/>
</dbReference>
<evidence type="ECO:0000256" key="1">
    <source>
        <dbReference type="ARBA" id="ARBA00004726"/>
    </source>
</evidence>
<dbReference type="EMBL" id="HBUF01053334">
    <property type="protein sequence ID" value="CAG6622785.1"/>
    <property type="molecule type" value="Transcribed_RNA"/>
</dbReference>
<dbReference type="InterPro" id="IPR001453">
    <property type="entry name" value="MoaB/Mog_dom"/>
</dbReference>
<dbReference type="EMBL" id="HBUF01256336">
    <property type="protein sequence ID" value="CAG6681622.1"/>
    <property type="molecule type" value="Transcribed_RNA"/>
</dbReference>
<evidence type="ECO:0000256" key="8">
    <source>
        <dbReference type="ARBA" id="ARBA00022741"/>
    </source>
</evidence>
<dbReference type="EMBL" id="HBUF01053340">
    <property type="protein sequence ID" value="CAG6622802.1"/>
    <property type="molecule type" value="Transcribed_RNA"/>
</dbReference>
<feature type="domain" description="MoaB/Mog" evidence="14">
    <location>
        <begin position="50"/>
        <end position="221"/>
    </location>
</feature>
<keyword evidence="10" id="KW-0067">ATP-binding</keyword>
<dbReference type="Pfam" id="PF00994">
    <property type="entry name" value="MoCF_biosynth"/>
    <property type="match status" value="1"/>
</dbReference>
<dbReference type="SUPFAM" id="SSF52402">
    <property type="entry name" value="Adenine nucleotide alpha hydrolases-like"/>
    <property type="match status" value="1"/>
</dbReference>
<evidence type="ECO:0000256" key="2">
    <source>
        <dbReference type="ARBA" id="ARBA00007589"/>
    </source>
</evidence>
<dbReference type="EMBL" id="HBUF01053339">
    <property type="protein sequence ID" value="CAG6622799.1"/>
    <property type="molecule type" value="Transcribed_RNA"/>
</dbReference>
<dbReference type="EMBL" id="HBUF01515898">
    <property type="protein sequence ID" value="CAG6747837.1"/>
    <property type="molecule type" value="Transcribed_RNA"/>
</dbReference>
<evidence type="ECO:0000256" key="3">
    <source>
        <dbReference type="ARBA" id="ARBA00012393"/>
    </source>
</evidence>
<dbReference type="InterPro" id="IPR014729">
    <property type="entry name" value="Rossmann-like_a/b/a_fold"/>
</dbReference>
<evidence type="ECO:0000256" key="13">
    <source>
        <dbReference type="ARBA" id="ARBA00049494"/>
    </source>
</evidence>
<dbReference type="EMBL" id="HBUF01053335">
    <property type="protein sequence ID" value="CAG6622788.1"/>
    <property type="molecule type" value="Transcribed_RNA"/>
</dbReference>
<dbReference type="EMBL" id="HBUF01053333">
    <property type="protein sequence ID" value="CAG6622782.1"/>
    <property type="molecule type" value="Transcribed_RNA"/>
</dbReference>
<evidence type="ECO:0000256" key="9">
    <source>
        <dbReference type="ARBA" id="ARBA00022827"/>
    </source>
</evidence>
<keyword evidence="4" id="KW-0285">Flavoprotein</keyword>
<keyword evidence="7" id="KW-0548">Nucleotidyltransferase</keyword>
<keyword evidence="9" id="KW-0274">FAD</keyword>
<accession>A0A8D8TCA4</accession>
<dbReference type="AlphaFoldDB" id="A0A8D8TCA4"/>
<keyword evidence="6" id="KW-0808">Transferase</keyword>
<evidence type="ECO:0000256" key="11">
    <source>
        <dbReference type="ARBA" id="ARBA00031145"/>
    </source>
</evidence>
<keyword evidence="8" id="KW-0547">Nucleotide-binding</keyword>
<dbReference type="GO" id="GO:0006747">
    <property type="term" value="P:FAD biosynthetic process"/>
    <property type="evidence" value="ECO:0007669"/>
    <property type="project" value="TreeGrafter"/>
</dbReference>
<dbReference type="EC" id="2.7.7.2" evidence="3"/>
<dbReference type="EMBL" id="HBUF01256339">
    <property type="protein sequence ID" value="CAG6681634.1"/>
    <property type="molecule type" value="Transcribed_RNA"/>
</dbReference>
<evidence type="ECO:0000259" key="14">
    <source>
        <dbReference type="SMART" id="SM00852"/>
    </source>
</evidence>
<dbReference type="InterPro" id="IPR002500">
    <property type="entry name" value="PAPS_reduct_dom"/>
</dbReference>
<dbReference type="EMBL" id="HBUF01053331">
    <property type="protein sequence ID" value="CAG6622776.1"/>
    <property type="molecule type" value="Transcribed_RNA"/>
</dbReference>
<evidence type="ECO:0000256" key="6">
    <source>
        <dbReference type="ARBA" id="ARBA00022679"/>
    </source>
</evidence>
<dbReference type="GO" id="GO:0005524">
    <property type="term" value="F:ATP binding"/>
    <property type="evidence" value="ECO:0007669"/>
    <property type="project" value="UniProtKB-KW"/>
</dbReference>
<dbReference type="EMBL" id="HBUF01256341">
    <property type="protein sequence ID" value="CAG6681642.1"/>
    <property type="molecule type" value="Transcribed_RNA"/>
</dbReference>
<evidence type="ECO:0000256" key="12">
    <source>
        <dbReference type="ARBA" id="ARBA00031871"/>
    </source>
</evidence>
<comment type="pathway">
    <text evidence="1">Cofactor biosynthesis; FAD biosynthesis; FAD from FMN: step 1/1.</text>
</comment>
<dbReference type="Pfam" id="PF24102">
    <property type="entry name" value="FLAD1_M"/>
    <property type="match status" value="1"/>
</dbReference>
<dbReference type="Pfam" id="PF01507">
    <property type="entry name" value="PAPS_reduct"/>
    <property type="match status" value="1"/>
</dbReference>
<name>A0A8D8TCA4_9HEMI</name>
<sequence>MIGLSVQSVNCSPLNPTRLITGHSILTRLCRNKFKHLMATNDYKEIKTCGIVVIGDEILKAQVEDTNSRFLCKTLRDYGIRVTRISVIPDDIRIIANEVRTLSEANNYVITTGGIGPTHDDVTYESLALAFNQSLALNPDLLSFWTRYYPLKNPASPQPTEAAYKFSNCPARARVVMTKLKRSFSSQFPVLNMENVYTFPGTPSLVEKCFPSLLGTEIVSENKFYTYALHLNVDETLIVTSLNDCVNRHQSVIFGSYPIDKATKITLEARTDAELAEARSCLVGNMTSYVDVYETVMNNESLTYAKHSLEVIAQCLDTYSLESCFLSFNGGKDCTLLLHLVNAVLKHKSQLNTRGQKLLAVYFKQENSFPEVEQFVKECVERYNLELVEKLGPMKEGLAQLLVERPHLKAVFMGSRRGDPRCSGLTEIRKTDSGWPEIMRINPLLDWTYQNVWKTIREFNIPYCTLYDQGYSSLGSVHNTTRNPALVQIQSDGTEAYLPPDRLLDDLCEREGRL</sequence>
<proteinExistence type="inferred from homology"/>
<evidence type="ECO:0000256" key="7">
    <source>
        <dbReference type="ARBA" id="ARBA00022695"/>
    </source>
</evidence>
<dbReference type="PANTHER" id="PTHR23293:SF9">
    <property type="entry name" value="FAD SYNTHASE"/>
    <property type="match status" value="1"/>
</dbReference>
<protein>
    <recommendedName>
        <fullName evidence="3">FAD synthase</fullName>
        <ecNumber evidence="3">2.7.7.2</ecNumber>
    </recommendedName>
    <alternativeName>
        <fullName evidence="11">FAD pyrophosphorylase</fullName>
    </alternativeName>
    <alternativeName>
        <fullName evidence="12">FMN adenylyltransferase</fullName>
    </alternativeName>
</protein>
<dbReference type="EMBL" id="HBUF01256340">
    <property type="protein sequence ID" value="CAG6681638.1"/>
    <property type="molecule type" value="Transcribed_RNA"/>
</dbReference>
<dbReference type="EMBL" id="HBUF01515897">
    <property type="protein sequence ID" value="CAG6747836.1"/>
    <property type="molecule type" value="Transcribed_RNA"/>
</dbReference>
<comment type="catalytic activity">
    <reaction evidence="13">
        <text>FMN + ATP + H(+) = FAD + diphosphate</text>
        <dbReference type="Rhea" id="RHEA:17237"/>
        <dbReference type="ChEBI" id="CHEBI:15378"/>
        <dbReference type="ChEBI" id="CHEBI:30616"/>
        <dbReference type="ChEBI" id="CHEBI:33019"/>
        <dbReference type="ChEBI" id="CHEBI:57692"/>
        <dbReference type="ChEBI" id="CHEBI:58210"/>
        <dbReference type="EC" id="2.7.7.2"/>
    </reaction>
</comment>
<dbReference type="SMART" id="SM00852">
    <property type="entry name" value="MoCF_biosynth"/>
    <property type="match status" value="1"/>
</dbReference>
<dbReference type="EMBL" id="HBUF01053337">
    <property type="protein sequence ID" value="CAG6622793.1"/>
    <property type="molecule type" value="Transcribed_RNA"/>
</dbReference>
<evidence type="ECO:0000256" key="10">
    <source>
        <dbReference type="ARBA" id="ARBA00022840"/>
    </source>
</evidence>
<dbReference type="EMBL" id="HBUF01256338">
    <property type="protein sequence ID" value="CAG6681630.1"/>
    <property type="molecule type" value="Transcribed_RNA"/>
</dbReference>
<dbReference type="InterPro" id="IPR036425">
    <property type="entry name" value="MoaB/Mog-like_dom_sf"/>
</dbReference>
<keyword evidence="5" id="KW-0288">FMN</keyword>
<dbReference type="Gene3D" id="3.40.50.620">
    <property type="entry name" value="HUPs"/>
    <property type="match status" value="1"/>
</dbReference>
<dbReference type="GO" id="GO:0003919">
    <property type="term" value="F:FMN adenylyltransferase activity"/>
    <property type="evidence" value="ECO:0007669"/>
    <property type="project" value="UniProtKB-EC"/>
</dbReference>
<dbReference type="EMBL" id="HBUF01256335">
    <property type="protein sequence ID" value="CAG6681618.1"/>
    <property type="molecule type" value="Transcribed_RNA"/>
</dbReference>
<dbReference type="InterPro" id="IPR056596">
    <property type="entry name" value="FLAD1_M"/>
</dbReference>
<dbReference type="CDD" id="cd23948">
    <property type="entry name" value="FAD_synthase"/>
    <property type="match status" value="1"/>
</dbReference>
<comment type="similarity">
    <text evidence="2">In the N-terminal section; belongs to the MoaB/Mog family.</text>
</comment>